<evidence type="ECO:0000313" key="2">
    <source>
        <dbReference type="EMBL" id="MDG0857782.1"/>
    </source>
</evidence>
<dbReference type="EMBL" id="JAMBPX010000001">
    <property type="protein sequence ID" value="MDG0857782.1"/>
    <property type="molecule type" value="Genomic_DNA"/>
</dbReference>
<keyword evidence="1" id="KW-0812">Transmembrane</keyword>
<keyword evidence="1" id="KW-1133">Transmembrane helix</keyword>
<sequence>MEVLALVFHLLCLVIVLITGFFALKEFRKPMNERNQKRIDSLLVLVLIVALVAILSSVIMDI</sequence>
<dbReference type="AlphaFoldDB" id="A0A9X4L6F1"/>
<accession>A0A9X4L6F1</accession>
<protein>
    <submittedName>
        <fullName evidence="2">Uncharacterized protein</fullName>
    </submittedName>
</protein>
<evidence type="ECO:0000256" key="1">
    <source>
        <dbReference type="SAM" id="Phobius"/>
    </source>
</evidence>
<feature type="transmembrane region" description="Helical" evidence="1">
    <location>
        <begin position="6"/>
        <end position="27"/>
    </location>
</feature>
<evidence type="ECO:0000313" key="3">
    <source>
        <dbReference type="Proteomes" id="UP001152302"/>
    </source>
</evidence>
<feature type="transmembrane region" description="Helical" evidence="1">
    <location>
        <begin position="39"/>
        <end position="60"/>
    </location>
</feature>
<comment type="caution">
    <text evidence="2">The sequence shown here is derived from an EMBL/GenBank/DDBJ whole genome shotgun (WGS) entry which is preliminary data.</text>
</comment>
<gene>
    <name evidence="2" type="ORF">M4L21_00455</name>
</gene>
<organism evidence="2 3">
    <name type="scientific">Staphylococcus equorum</name>
    <dbReference type="NCBI Taxonomy" id="246432"/>
    <lineage>
        <taxon>Bacteria</taxon>
        <taxon>Bacillati</taxon>
        <taxon>Bacillota</taxon>
        <taxon>Bacilli</taxon>
        <taxon>Bacillales</taxon>
        <taxon>Staphylococcaceae</taxon>
        <taxon>Staphylococcus</taxon>
    </lineage>
</organism>
<reference evidence="2" key="1">
    <citation type="submission" date="2022-05" db="EMBL/GenBank/DDBJ databases">
        <title>Comparative genomics of Staphylococcus equorum isolates.</title>
        <authorList>
            <person name="Luelf R.H."/>
        </authorList>
    </citation>
    <scope>NUCLEOTIDE SEQUENCE</scope>
    <source>
        <strain evidence="2">TMW 2.2343</strain>
    </source>
</reference>
<proteinExistence type="predicted"/>
<dbReference type="RefSeq" id="WP_277580468.1">
    <property type="nucleotide sequence ID" value="NZ_JAMBPV010000001.1"/>
</dbReference>
<dbReference type="Proteomes" id="UP001152302">
    <property type="component" value="Unassembled WGS sequence"/>
</dbReference>
<keyword evidence="1" id="KW-0472">Membrane</keyword>
<name>A0A9X4L6F1_9STAP</name>